<keyword evidence="6 9" id="KW-0812">Transmembrane</keyword>
<evidence type="ECO:0000313" key="12">
    <source>
        <dbReference type="Proteomes" id="UP000006755"/>
    </source>
</evidence>
<dbReference type="NCBIfam" id="NF007044">
    <property type="entry name" value="PRK09497.1"/>
    <property type="match status" value="1"/>
</dbReference>
<feature type="transmembrane region" description="Helical" evidence="9">
    <location>
        <begin position="193"/>
        <end position="223"/>
    </location>
</feature>
<dbReference type="eggNOG" id="COG1176">
    <property type="taxonomic scope" value="Bacteria"/>
</dbReference>
<dbReference type="CDD" id="cd06261">
    <property type="entry name" value="TM_PBP2"/>
    <property type="match status" value="1"/>
</dbReference>
<feature type="transmembrane region" description="Helical" evidence="9">
    <location>
        <begin position="251"/>
        <end position="271"/>
    </location>
</feature>
<evidence type="ECO:0000259" key="10">
    <source>
        <dbReference type="PROSITE" id="PS50928"/>
    </source>
</evidence>
<protein>
    <submittedName>
        <fullName evidence="11">Spermidine/putrescine ABC transporter membrane protein</fullName>
    </submittedName>
</protein>
<dbReference type="Pfam" id="PF00528">
    <property type="entry name" value="BPD_transp_1"/>
    <property type="match status" value="1"/>
</dbReference>
<dbReference type="Proteomes" id="UP000006755">
    <property type="component" value="Unassembled WGS sequence"/>
</dbReference>
<evidence type="ECO:0000256" key="8">
    <source>
        <dbReference type="ARBA" id="ARBA00023136"/>
    </source>
</evidence>
<dbReference type="PANTHER" id="PTHR42929">
    <property type="entry name" value="INNER MEMBRANE ABC TRANSPORTER PERMEASE PROTEIN YDCU-RELATED-RELATED"/>
    <property type="match status" value="1"/>
</dbReference>
<sequence length="285" mass="31544">MKLKSFKFWAIGLISAWLLVFVLLPNLMILGSSLLSKGSDSLVDLPLTLSSYQRLFDPLYAEVLWLSVKLSVVATAICLLVGYPFAFCIAKLSPKWRPLMLFLVVVPFWTNSLIRTYAIKILLGKKGLLNGMLMGLGLIDKEITWLYSNGAVIFGLVYILLPFMVLPLYSAIEKLDGRYLEAAADLGAGKIRTFIHVVLPLTMPGIVAGCLLVFLPAMGMFYVSDMLGGGKDMLVGNIIKRQILLVQDWPFGSAASVVITLFMGLLLFLYWQAAKRINRQEALDG</sequence>
<dbReference type="Gene3D" id="1.10.3720.10">
    <property type="entry name" value="MetI-like"/>
    <property type="match status" value="1"/>
</dbReference>
<dbReference type="PANTHER" id="PTHR42929:SF1">
    <property type="entry name" value="INNER MEMBRANE ABC TRANSPORTER PERMEASE PROTEIN YDCU-RELATED"/>
    <property type="match status" value="1"/>
</dbReference>
<dbReference type="GO" id="GO:0005886">
    <property type="term" value="C:plasma membrane"/>
    <property type="evidence" value="ECO:0007669"/>
    <property type="project" value="UniProtKB-SubCell"/>
</dbReference>
<feature type="transmembrane region" description="Helical" evidence="9">
    <location>
        <begin position="65"/>
        <end position="87"/>
    </location>
</feature>
<keyword evidence="8 9" id="KW-0472">Membrane</keyword>
<organism evidence="11 12">
    <name type="scientific">Gallaecimonas xiamenensis 3-C-1</name>
    <dbReference type="NCBI Taxonomy" id="745411"/>
    <lineage>
        <taxon>Bacteria</taxon>
        <taxon>Pseudomonadati</taxon>
        <taxon>Pseudomonadota</taxon>
        <taxon>Gammaproteobacteria</taxon>
        <taxon>Enterobacterales</taxon>
        <taxon>Gallaecimonadaceae</taxon>
        <taxon>Gallaecimonas</taxon>
    </lineage>
</organism>
<proteinExistence type="inferred from homology"/>
<evidence type="ECO:0000256" key="9">
    <source>
        <dbReference type="RuleBase" id="RU363032"/>
    </source>
</evidence>
<feature type="transmembrane region" description="Helical" evidence="9">
    <location>
        <begin position="99"/>
        <end position="123"/>
    </location>
</feature>
<dbReference type="InterPro" id="IPR000515">
    <property type="entry name" value="MetI-like"/>
</dbReference>
<keyword evidence="3 9" id="KW-0813">Transport</keyword>
<evidence type="ECO:0000313" key="11">
    <source>
        <dbReference type="EMBL" id="EKE76787.1"/>
    </source>
</evidence>
<reference evidence="11 12" key="1">
    <citation type="journal article" date="2012" name="J. Bacteriol.">
        <title>Genome Sequence of Gallaecimonas xiamenensis Type Strain 3-C-1.</title>
        <authorList>
            <person name="Lai Q."/>
            <person name="Wang L."/>
            <person name="Wang W."/>
            <person name="Shao Z."/>
        </authorList>
    </citation>
    <scope>NUCLEOTIDE SEQUENCE [LARGE SCALE GENOMIC DNA]</scope>
    <source>
        <strain evidence="11 12">3-C-1</strain>
    </source>
</reference>
<keyword evidence="4" id="KW-1003">Cell membrane</keyword>
<dbReference type="InterPro" id="IPR035906">
    <property type="entry name" value="MetI-like_sf"/>
</dbReference>
<dbReference type="AlphaFoldDB" id="K2JQH6"/>
<evidence type="ECO:0000256" key="4">
    <source>
        <dbReference type="ARBA" id="ARBA00022475"/>
    </source>
</evidence>
<gene>
    <name evidence="11" type="primary">potB</name>
    <name evidence="11" type="ORF">B3C1_04300</name>
</gene>
<keyword evidence="7 9" id="KW-1133">Transmembrane helix</keyword>
<keyword evidence="12" id="KW-1185">Reference proteome</keyword>
<dbReference type="PROSITE" id="PS50928">
    <property type="entry name" value="ABC_TM1"/>
    <property type="match status" value="1"/>
</dbReference>
<feature type="transmembrane region" description="Helical" evidence="9">
    <location>
        <begin position="143"/>
        <end position="172"/>
    </location>
</feature>
<feature type="domain" description="ABC transmembrane type-1" evidence="10">
    <location>
        <begin position="64"/>
        <end position="270"/>
    </location>
</feature>
<comment type="caution">
    <text evidence="11">The sequence shown here is derived from an EMBL/GenBank/DDBJ whole genome shotgun (WGS) entry which is preliminary data.</text>
</comment>
<dbReference type="EMBL" id="AMRI01000004">
    <property type="protein sequence ID" value="EKE76787.1"/>
    <property type="molecule type" value="Genomic_DNA"/>
</dbReference>
<dbReference type="RefSeq" id="WP_008483161.1">
    <property type="nucleotide sequence ID" value="NZ_AMRI01000004.1"/>
</dbReference>
<comment type="subcellular location">
    <subcellularLocation>
        <location evidence="1">Cell inner membrane</location>
        <topology evidence="1">Multi-pass membrane protein</topology>
    </subcellularLocation>
    <subcellularLocation>
        <location evidence="9">Cell membrane</location>
        <topology evidence="9">Multi-pass membrane protein</topology>
    </subcellularLocation>
</comment>
<comment type="similarity">
    <text evidence="2">Belongs to the binding-protein-dependent transport system permease family. CysTW subfamily.</text>
</comment>
<evidence type="ECO:0000256" key="6">
    <source>
        <dbReference type="ARBA" id="ARBA00022692"/>
    </source>
</evidence>
<keyword evidence="5" id="KW-0997">Cell inner membrane</keyword>
<evidence type="ECO:0000256" key="7">
    <source>
        <dbReference type="ARBA" id="ARBA00022989"/>
    </source>
</evidence>
<dbReference type="PATRIC" id="fig|745411.4.peg.849"/>
<evidence type="ECO:0000256" key="5">
    <source>
        <dbReference type="ARBA" id="ARBA00022519"/>
    </source>
</evidence>
<dbReference type="STRING" id="745411.B3C1_04300"/>
<evidence type="ECO:0000256" key="1">
    <source>
        <dbReference type="ARBA" id="ARBA00004429"/>
    </source>
</evidence>
<dbReference type="GO" id="GO:0055085">
    <property type="term" value="P:transmembrane transport"/>
    <property type="evidence" value="ECO:0007669"/>
    <property type="project" value="InterPro"/>
</dbReference>
<dbReference type="SUPFAM" id="SSF161098">
    <property type="entry name" value="MetI-like"/>
    <property type="match status" value="1"/>
</dbReference>
<name>K2JQH6_9GAMM</name>
<evidence type="ECO:0000256" key="2">
    <source>
        <dbReference type="ARBA" id="ARBA00007069"/>
    </source>
</evidence>
<evidence type="ECO:0000256" key="3">
    <source>
        <dbReference type="ARBA" id="ARBA00022448"/>
    </source>
</evidence>
<dbReference type="OrthoDB" id="9807047at2"/>
<accession>K2JQH6</accession>